<keyword evidence="3" id="KW-1185">Reference proteome</keyword>
<organism evidence="2 3">
    <name type="scientific">Aphis glycines</name>
    <name type="common">Soybean aphid</name>
    <dbReference type="NCBI Taxonomy" id="307491"/>
    <lineage>
        <taxon>Eukaryota</taxon>
        <taxon>Metazoa</taxon>
        <taxon>Ecdysozoa</taxon>
        <taxon>Arthropoda</taxon>
        <taxon>Hexapoda</taxon>
        <taxon>Insecta</taxon>
        <taxon>Pterygota</taxon>
        <taxon>Neoptera</taxon>
        <taxon>Paraneoptera</taxon>
        <taxon>Hemiptera</taxon>
        <taxon>Sternorrhyncha</taxon>
        <taxon>Aphidomorpha</taxon>
        <taxon>Aphidoidea</taxon>
        <taxon>Aphididae</taxon>
        <taxon>Aphidini</taxon>
        <taxon>Aphis</taxon>
        <taxon>Aphis</taxon>
    </lineage>
</organism>
<feature type="transmembrane region" description="Helical" evidence="1">
    <location>
        <begin position="61"/>
        <end position="94"/>
    </location>
</feature>
<protein>
    <submittedName>
        <fullName evidence="2">Uncharacterized protein</fullName>
    </submittedName>
</protein>
<proteinExistence type="predicted"/>
<feature type="transmembrane region" description="Helical" evidence="1">
    <location>
        <begin position="21"/>
        <end position="41"/>
    </location>
</feature>
<comment type="caution">
    <text evidence="2">The sequence shown here is derived from an EMBL/GenBank/DDBJ whole genome shotgun (WGS) entry which is preliminary data.</text>
</comment>
<dbReference type="EMBL" id="VYZN01000041">
    <property type="protein sequence ID" value="KAE9531647.1"/>
    <property type="molecule type" value="Genomic_DNA"/>
</dbReference>
<evidence type="ECO:0000256" key="1">
    <source>
        <dbReference type="SAM" id="Phobius"/>
    </source>
</evidence>
<keyword evidence="1" id="KW-0472">Membrane</keyword>
<keyword evidence="1" id="KW-1133">Transmembrane helix</keyword>
<gene>
    <name evidence="2" type="ORF">AGLY_010853</name>
</gene>
<dbReference type="AlphaFoldDB" id="A0A6G0TGY3"/>
<evidence type="ECO:0000313" key="3">
    <source>
        <dbReference type="Proteomes" id="UP000475862"/>
    </source>
</evidence>
<evidence type="ECO:0000313" key="2">
    <source>
        <dbReference type="EMBL" id="KAE9531647.1"/>
    </source>
</evidence>
<name>A0A6G0TGY3_APHGL</name>
<reference evidence="2 3" key="1">
    <citation type="submission" date="2019-08" db="EMBL/GenBank/DDBJ databases">
        <title>The genome of the soybean aphid Biotype 1, its phylome, world population structure and adaptation to the North American continent.</title>
        <authorList>
            <person name="Giordano R."/>
            <person name="Donthu R.K."/>
            <person name="Hernandez A.G."/>
            <person name="Wright C.L."/>
            <person name="Zimin A.V."/>
        </authorList>
    </citation>
    <scope>NUCLEOTIDE SEQUENCE [LARGE SCALE GENOMIC DNA]</scope>
    <source>
        <tissue evidence="2">Whole aphids</tissue>
    </source>
</reference>
<accession>A0A6G0TGY3</accession>
<dbReference type="OrthoDB" id="10250120at2759"/>
<sequence length="199" mass="22352">MLNIKRIPIEYLGQQIKMNCTFFYVHKYSILIFQNSILFPGTSDWGIPLFLKSRLVHCQVISAAFLFVFQLLFFFAVMGSTSLSLFAILTNVLLVTRCSPRSTKTLFRISKECIISSVEVIDTSTFHISCSLFCKSSMKRICDCSFIEIVTSIKCKTIYSDFSSIAGVGEASNNTSNYTFMNYSLHGTGVLAEGSIDRI</sequence>
<feature type="non-terminal residue" evidence="2">
    <location>
        <position position="199"/>
    </location>
</feature>
<keyword evidence="1" id="KW-0812">Transmembrane</keyword>
<dbReference type="Proteomes" id="UP000475862">
    <property type="component" value="Unassembled WGS sequence"/>
</dbReference>